<organism evidence="3 4">
    <name type="scientific">Salmonella enterica I</name>
    <dbReference type="NCBI Taxonomy" id="59201"/>
    <lineage>
        <taxon>Bacteria</taxon>
        <taxon>Pseudomonadati</taxon>
        <taxon>Pseudomonadota</taxon>
        <taxon>Gammaproteobacteria</taxon>
        <taxon>Enterobacterales</taxon>
        <taxon>Enterobacteriaceae</taxon>
        <taxon>Salmonella</taxon>
    </lineage>
</organism>
<evidence type="ECO:0000259" key="1">
    <source>
        <dbReference type="Pfam" id="PF06406"/>
    </source>
</evidence>
<reference evidence="3 4" key="1">
    <citation type="submission" date="2018-06" db="EMBL/GenBank/DDBJ databases">
        <authorList>
            <consortium name="Pathogen Informatics"/>
            <person name="Doyle S."/>
        </authorList>
    </citation>
    <scope>NUCLEOTIDE SEQUENCE [LARGE SCALE GENOMIC DNA]</scope>
    <source>
        <strain evidence="3 4">NCTC8258</strain>
    </source>
</reference>
<evidence type="ECO:0000313" key="3">
    <source>
        <dbReference type="EMBL" id="SUJ17340.1"/>
    </source>
</evidence>
<feature type="domain" description="Plasmid segregation protein ParM/StbA N-terminal" evidence="1">
    <location>
        <begin position="1"/>
        <end position="32"/>
    </location>
</feature>
<dbReference type="InterPro" id="IPR048345">
    <property type="entry name" value="ParM_C"/>
</dbReference>
<protein>
    <submittedName>
        <fullName evidence="3">Plasmid segregation protein ParM</fullName>
    </submittedName>
</protein>
<proteinExistence type="predicted"/>
<feature type="domain" description="Plasmid segregation protein ParM C-terminal" evidence="2">
    <location>
        <begin position="34"/>
        <end position="160"/>
    </location>
</feature>
<dbReference type="InterPro" id="IPR043129">
    <property type="entry name" value="ATPase_NBD"/>
</dbReference>
<evidence type="ECO:0000313" key="4">
    <source>
        <dbReference type="Proteomes" id="UP000255509"/>
    </source>
</evidence>
<dbReference type="Pfam" id="PF21523">
    <property type="entry name" value="ParM_N"/>
    <property type="match status" value="1"/>
</dbReference>
<dbReference type="AlphaFoldDB" id="A0A380CBN8"/>
<dbReference type="SUPFAM" id="SSF53067">
    <property type="entry name" value="Actin-like ATPase domain"/>
    <property type="match status" value="1"/>
</dbReference>
<evidence type="ECO:0000259" key="2">
    <source>
        <dbReference type="Pfam" id="PF21523"/>
    </source>
</evidence>
<accession>A0A380CBN8</accession>
<dbReference type="EMBL" id="UGXS01000008">
    <property type="protein sequence ID" value="SUJ17340.1"/>
    <property type="molecule type" value="Genomic_DNA"/>
</dbReference>
<dbReference type="Proteomes" id="UP000255509">
    <property type="component" value="Unassembled WGS sequence"/>
</dbReference>
<dbReference type="Gene3D" id="3.30.420.40">
    <property type="match status" value="1"/>
</dbReference>
<sequence length="164" mass="18270">MREVRVQGSDAFVIRSVSVLPESIPAGFSVLAGLEDDESLLIVDLGGTTLDVSHVRSKMTGITKTWCDPNIGVSLITSGVKEQMAVHANTRVSSFQADNIIVHRNEPDYLSRRIYNAEQRESIINVINERQKLLIKRVNDVISRFTDYTHVMCVGGGAEMWPRL</sequence>
<gene>
    <name evidence="3" type="primary">parM_1</name>
    <name evidence="3" type="ORF">NCTC8258_06853</name>
</gene>
<name>A0A380CBN8_SALET</name>
<dbReference type="Pfam" id="PF06406">
    <property type="entry name" value="StbA_N"/>
    <property type="match status" value="1"/>
</dbReference>
<dbReference type="InterPro" id="IPR009440">
    <property type="entry name" value="ParM/StbA_N"/>
</dbReference>